<sequence>MTLHDAIICILKSHGTAMSYSDIAEEIYSKGLYLQEKGSMAPAKQISTRARKHPELFVIENAKIFLRTSGENRVSPKEKKFSNLNKCSSSLLPNNKGKMKEKAVTRYDSSNFKKCLEPWIDEKTKVLILGTMPGDVSIKERSYYLNPRNAFWKIMNKLFNSTEHLDKSRDFLSGIGIGLWDVYKEGFRKGSCDAGFSCDLKTNDIQGVLNRHKSIKYIVFNGQKPQKVFLQKIGKVNIPCIVLPSTSSSNTHMSFDEKLETWGKLKEMLI</sequence>
<reference evidence="3 4" key="1">
    <citation type="submission" date="2017-09" db="EMBL/GenBank/DDBJ databases">
        <title>Phase variable restriction modification systems are present in the genome sequences of periodontal pathogens Prevotella intermedia, Tannerella forsythia and Porphyromonas gingivalis.</title>
        <authorList>
            <person name="Haigh R.D."/>
            <person name="Crawford L."/>
            <person name="Ralph J."/>
            <person name="Wanford J."/>
            <person name="Vartoukian S.R."/>
            <person name="Hijazib K."/>
            <person name="Wade W."/>
            <person name="Oggioni M.R."/>
        </authorList>
    </citation>
    <scope>NUCLEOTIDE SEQUENCE [LARGE SCALE GENOMIC DNA]</scope>
    <source>
        <strain evidence="3 4">WW2834</strain>
    </source>
</reference>
<evidence type="ECO:0000256" key="1">
    <source>
        <dbReference type="ARBA" id="ARBA00023163"/>
    </source>
</evidence>
<feature type="domain" description="HTH HARE-type" evidence="2">
    <location>
        <begin position="1"/>
        <end position="69"/>
    </location>
</feature>
<protein>
    <submittedName>
        <fullName evidence="3">DNA-deoxyinosine glycosylase</fullName>
    </submittedName>
</protein>
<dbReference type="Pfam" id="PF03167">
    <property type="entry name" value="UDG"/>
    <property type="match status" value="1"/>
</dbReference>
<dbReference type="PROSITE" id="PS51913">
    <property type="entry name" value="HTH_HARE"/>
    <property type="match status" value="1"/>
</dbReference>
<dbReference type="Proteomes" id="UP000219058">
    <property type="component" value="Unassembled WGS sequence"/>
</dbReference>
<dbReference type="InterPro" id="IPR005122">
    <property type="entry name" value="Uracil-DNA_glycosylase-like"/>
</dbReference>
<evidence type="ECO:0000259" key="2">
    <source>
        <dbReference type="PROSITE" id="PS51913"/>
    </source>
</evidence>
<gene>
    <name evidence="3" type="ORF">CLI71_00300</name>
</gene>
<comment type="caution">
    <text evidence="3">The sequence shown here is derived from an EMBL/GenBank/DDBJ whole genome shotgun (WGS) entry which is preliminary data.</text>
</comment>
<organism evidence="3 4">
    <name type="scientific">Prevotella intermedia</name>
    <dbReference type="NCBI Taxonomy" id="28131"/>
    <lineage>
        <taxon>Bacteria</taxon>
        <taxon>Pseudomonadati</taxon>
        <taxon>Bacteroidota</taxon>
        <taxon>Bacteroidia</taxon>
        <taxon>Bacteroidales</taxon>
        <taxon>Prevotellaceae</taxon>
        <taxon>Prevotella</taxon>
    </lineage>
</organism>
<dbReference type="InterPro" id="IPR036895">
    <property type="entry name" value="Uracil-DNA_glycosylase-like_sf"/>
</dbReference>
<dbReference type="AlphaFoldDB" id="A0A2A6EI48"/>
<dbReference type="GO" id="GO:0006355">
    <property type="term" value="P:regulation of DNA-templated transcription"/>
    <property type="evidence" value="ECO:0007669"/>
    <property type="project" value="InterPro"/>
</dbReference>
<accession>A0A2A6EI48</accession>
<proteinExistence type="predicted"/>
<dbReference type="Gene3D" id="3.40.470.10">
    <property type="entry name" value="Uracil-DNA glycosylase-like domain"/>
    <property type="match status" value="1"/>
</dbReference>
<dbReference type="Pfam" id="PF05066">
    <property type="entry name" value="HARE-HTH"/>
    <property type="match status" value="1"/>
</dbReference>
<dbReference type="CDD" id="cd10032">
    <property type="entry name" value="UDG-F6_HDG"/>
    <property type="match status" value="1"/>
</dbReference>
<evidence type="ECO:0000313" key="4">
    <source>
        <dbReference type="Proteomes" id="UP000219058"/>
    </source>
</evidence>
<dbReference type="RefSeq" id="WP_097549265.1">
    <property type="nucleotide sequence ID" value="NZ_NSLY01000001.1"/>
</dbReference>
<dbReference type="InterPro" id="IPR007759">
    <property type="entry name" value="Asxl_HARE-HTH"/>
</dbReference>
<name>A0A2A6EI48_PREIN</name>
<dbReference type="EMBL" id="NSLY01000001">
    <property type="protein sequence ID" value="PDP61433.1"/>
    <property type="molecule type" value="Genomic_DNA"/>
</dbReference>
<evidence type="ECO:0000313" key="3">
    <source>
        <dbReference type="EMBL" id="PDP61433.1"/>
    </source>
</evidence>
<keyword evidence="1" id="KW-0804">Transcription</keyword>
<dbReference type="NCBIfam" id="TIGR04274">
    <property type="entry name" value="hypoxanDNAglyco"/>
    <property type="match status" value="1"/>
</dbReference>
<dbReference type="InterPro" id="IPR026353">
    <property type="entry name" value="Hypoxan-DNA_Glyclase"/>
</dbReference>
<dbReference type="SUPFAM" id="SSF52141">
    <property type="entry name" value="Uracil-DNA glycosylase-like"/>
    <property type="match status" value="1"/>
</dbReference>